<evidence type="ECO:0000313" key="2">
    <source>
        <dbReference type="Proteomes" id="UP001628193"/>
    </source>
</evidence>
<dbReference type="Gene3D" id="3.30.1460.40">
    <property type="entry name" value="[NiFe]-hydrogenase assembly chaperone, HybE"/>
    <property type="match status" value="1"/>
</dbReference>
<keyword evidence="2" id="KW-1185">Reference proteome</keyword>
<accession>A0ABQ0C4V7</accession>
<evidence type="ECO:0000313" key="1">
    <source>
        <dbReference type="EMBL" id="GAB0055929.1"/>
    </source>
</evidence>
<reference evidence="1 2" key="1">
    <citation type="submission" date="2024-09" db="EMBL/GenBank/DDBJ databases">
        <title>Draft genome sequence of Candidatus Magnetaquicoccaceae bacterium FCR-1.</title>
        <authorList>
            <person name="Shimoshige H."/>
            <person name="Shimamura S."/>
            <person name="Taoka A."/>
            <person name="Kobayashi H."/>
            <person name="Maekawa T."/>
        </authorList>
    </citation>
    <scope>NUCLEOTIDE SEQUENCE [LARGE SCALE GENOMIC DNA]</scope>
    <source>
        <strain evidence="1 2">FCR-1</strain>
    </source>
</reference>
<gene>
    <name evidence="1" type="ORF">SIID45300_00228</name>
</gene>
<protein>
    <submittedName>
        <fullName evidence="1">Uncharacterized protein</fullName>
    </submittedName>
</protein>
<proteinExistence type="predicted"/>
<sequence length="187" mass="20991">MDESVEHPDPEEPPVWDCRWPDPVALKVSATRILRQMPEKSPEINRNLVITVEMELNDDFTGEFRALLVTPWAVERIYWHSPTAGTEPPVKHAMRLESDESGRVAAGQGVLLETEVERLVPVVIAWEPETGHYFVETLLHHTQGFDTAQSALDTALGRTQARTGPQSVTAVMNRTVSRRGLLKFWGG</sequence>
<dbReference type="Proteomes" id="UP001628193">
    <property type="component" value="Unassembled WGS sequence"/>
</dbReference>
<name>A0ABQ0C4V7_9PROT</name>
<dbReference type="InterPro" id="IPR038530">
    <property type="entry name" value="NiFe-hyd_HybE_sf"/>
</dbReference>
<dbReference type="EMBL" id="BAAFGK010000001">
    <property type="protein sequence ID" value="GAB0055929.1"/>
    <property type="molecule type" value="Genomic_DNA"/>
</dbReference>
<dbReference type="RefSeq" id="WP_420903641.1">
    <property type="nucleotide sequence ID" value="NZ_BAAFGK010000001.1"/>
</dbReference>
<comment type="caution">
    <text evidence="1">The sequence shown here is derived from an EMBL/GenBank/DDBJ whole genome shotgun (WGS) entry which is preliminary data.</text>
</comment>
<organism evidence="1 2">
    <name type="scientific">Candidatus Magnetaquiglobus chichijimensis</name>
    <dbReference type="NCBI Taxonomy" id="3141448"/>
    <lineage>
        <taxon>Bacteria</taxon>
        <taxon>Pseudomonadati</taxon>
        <taxon>Pseudomonadota</taxon>
        <taxon>Magnetococcia</taxon>
        <taxon>Magnetococcales</taxon>
        <taxon>Candidatus Magnetaquicoccaceae</taxon>
        <taxon>Candidatus Magnetaquiglobus</taxon>
    </lineage>
</organism>